<protein>
    <submittedName>
        <fullName evidence="1">Uncharacterized protein</fullName>
    </submittedName>
</protein>
<dbReference type="eggNOG" id="ENOG502RQJJ">
    <property type="taxonomic scope" value="Eukaryota"/>
</dbReference>
<dbReference type="HOGENOM" id="CLU_1876073_0_0_1"/>
<gene>
    <name evidence="1" type="ORF">PAAG_03582</name>
</gene>
<dbReference type="Proteomes" id="UP000002059">
    <property type="component" value="Partially assembled WGS sequence"/>
</dbReference>
<reference evidence="1 2" key="1">
    <citation type="journal article" date="2011" name="PLoS Genet.">
        <title>Comparative genomic analysis of human fungal pathogens causing paracoccidioidomycosis.</title>
        <authorList>
            <person name="Desjardins C.A."/>
            <person name="Champion M.D."/>
            <person name="Holder J.W."/>
            <person name="Muszewska A."/>
            <person name="Goldberg J."/>
            <person name="Bailao A.M."/>
            <person name="Brigido M.M."/>
            <person name="Ferreira M.E."/>
            <person name="Garcia A.M."/>
            <person name="Grynberg M."/>
            <person name="Gujja S."/>
            <person name="Heiman D.I."/>
            <person name="Henn M.R."/>
            <person name="Kodira C.D."/>
            <person name="Leon-Narvaez H."/>
            <person name="Longo L.V."/>
            <person name="Ma L.J."/>
            <person name="Malavazi I."/>
            <person name="Matsuo A.L."/>
            <person name="Morais F.V."/>
            <person name="Pereira M."/>
            <person name="Rodriguez-Brito S."/>
            <person name="Sakthikumar S."/>
            <person name="Salem-Izacc S.M."/>
            <person name="Sykes S.M."/>
            <person name="Teixeira M.M."/>
            <person name="Vallejo M.C."/>
            <person name="Walter M.E."/>
            <person name="Yandava C."/>
            <person name="Young S."/>
            <person name="Zeng Q."/>
            <person name="Zucker J."/>
            <person name="Felipe M.S."/>
            <person name="Goldman G.H."/>
            <person name="Haas B.J."/>
            <person name="McEwen J.G."/>
            <person name="Nino-Vega G."/>
            <person name="Puccia R."/>
            <person name="San-Blas G."/>
            <person name="Soares C.M."/>
            <person name="Birren B.W."/>
            <person name="Cuomo C.A."/>
        </authorList>
    </citation>
    <scope>NUCLEOTIDE SEQUENCE [LARGE SCALE GENOMIC DNA]</scope>
    <source>
        <strain evidence="2">ATCC MYA-826 / Pb01</strain>
    </source>
</reference>
<evidence type="ECO:0000313" key="1">
    <source>
        <dbReference type="EMBL" id="EEH41296.2"/>
    </source>
</evidence>
<dbReference type="RefSeq" id="XP_015701985.1">
    <property type="nucleotide sequence ID" value="XM_015845011.1"/>
</dbReference>
<organism evidence="1 2">
    <name type="scientific">Paracoccidioides lutzii (strain ATCC MYA-826 / Pb01)</name>
    <name type="common">Paracoccidioides brasiliensis</name>
    <dbReference type="NCBI Taxonomy" id="502779"/>
    <lineage>
        <taxon>Eukaryota</taxon>
        <taxon>Fungi</taxon>
        <taxon>Dikarya</taxon>
        <taxon>Ascomycota</taxon>
        <taxon>Pezizomycotina</taxon>
        <taxon>Eurotiomycetes</taxon>
        <taxon>Eurotiomycetidae</taxon>
        <taxon>Onygenales</taxon>
        <taxon>Ajellomycetaceae</taxon>
        <taxon>Paracoccidioides</taxon>
    </lineage>
</organism>
<keyword evidence="2" id="KW-1185">Reference proteome</keyword>
<proteinExistence type="predicted"/>
<accession>C1GXK8</accession>
<name>C1GXK8_PARBA</name>
<dbReference type="GeneID" id="9098378"/>
<dbReference type="EMBL" id="KN293998">
    <property type="protein sequence ID" value="EEH41296.2"/>
    <property type="molecule type" value="Genomic_DNA"/>
</dbReference>
<evidence type="ECO:0000313" key="2">
    <source>
        <dbReference type="Proteomes" id="UP000002059"/>
    </source>
</evidence>
<sequence length="136" mass="14934">MTYEFTRPLTPVQEKLQHGEDGLVKKRINLLFPACCRKSCIANGFGLSSPGLVLPDAIPSGRQPVHTDVEDDSTETLGSVSIGGAKLAKLAGAPWRGKNKNKNKNDKNPLRCIRDACAKYAIWIDRPTYRAQEKGI</sequence>
<dbReference type="KEGG" id="pbl:PAAG_03582"/>
<dbReference type="AlphaFoldDB" id="C1GXK8"/>
<dbReference type="VEuPathDB" id="FungiDB:PAAG_03582"/>